<dbReference type="GO" id="GO:0000035">
    <property type="term" value="F:acyl binding"/>
    <property type="evidence" value="ECO:0007669"/>
    <property type="project" value="TreeGrafter"/>
</dbReference>
<dbReference type="GO" id="GO:0009245">
    <property type="term" value="P:lipid A biosynthetic process"/>
    <property type="evidence" value="ECO:0007669"/>
    <property type="project" value="TreeGrafter"/>
</dbReference>
<dbReference type="PANTHER" id="PTHR20863:SF76">
    <property type="entry name" value="CARRIER DOMAIN-CONTAINING PROTEIN"/>
    <property type="match status" value="1"/>
</dbReference>
<dbReference type="GO" id="GO:0016020">
    <property type="term" value="C:membrane"/>
    <property type="evidence" value="ECO:0007669"/>
    <property type="project" value="GOC"/>
</dbReference>
<dbReference type="NCBIfam" id="NF002148">
    <property type="entry name" value="PRK00982.1-2"/>
    <property type="match status" value="1"/>
</dbReference>
<dbReference type="GO" id="GO:0000036">
    <property type="term" value="F:acyl carrier activity"/>
    <property type="evidence" value="ECO:0007669"/>
    <property type="project" value="UniProtKB-UniRule"/>
</dbReference>
<dbReference type="Pfam" id="PF00550">
    <property type="entry name" value="PP-binding"/>
    <property type="match status" value="1"/>
</dbReference>
<evidence type="ECO:0000256" key="1">
    <source>
        <dbReference type="ARBA" id="ARBA00022450"/>
    </source>
</evidence>
<dbReference type="PROSITE" id="PS50075">
    <property type="entry name" value="CARRIER"/>
    <property type="match status" value="1"/>
</dbReference>
<evidence type="ECO:0000259" key="8">
    <source>
        <dbReference type="PROSITE" id="PS50075"/>
    </source>
</evidence>
<dbReference type="SUPFAM" id="SSF47336">
    <property type="entry name" value="ACP-like"/>
    <property type="match status" value="1"/>
</dbReference>
<keyword evidence="1 7" id="KW-0596">Phosphopantetheine</keyword>
<comment type="similarity">
    <text evidence="7">Belongs to the acyl carrier protein (ACP) family.</text>
</comment>
<comment type="subcellular location">
    <subcellularLocation>
        <location evidence="7">Cytoplasm</location>
    </subcellularLocation>
</comment>
<name>A0A974GWL1_SEDHY</name>
<gene>
    <name evidence="7" type="primary">acpP</name>
    <name evidence="9" type="ORF">HZF24_10705</name>
</gene>
<feature type="modified residue" description="O-(pantetheine 4'-phosphoryl)serine" evidence="7">
    <location>
        <position position="35"/>
    </location>
</feature>
<feature type="domain" description="Carrier" evidence="8">
    <location>
        <begin position="1"/>
        <end position="75"/>
    </location>
</feature>
<comment type="PTM">
    <text evidence="7">4'-phosphopantetheine is transferred from CoA to a specific serine of apo-ACP by AcpS. This modification is essential for activity because fatty acids are bound in thioester linkage to the sulfhydryl of the prosthetic group.</text>
</comment>
<keyword evidence="7" id="KW-0963">Cytoplasm</keyword>
<dbReference type="AlphaFoldDB" id="A0A974GWL1"/>
<comment type="caution">
    <text evidence="9">The sequence shown here is derived from an EMBL/GenBank/DDBJ whole genome shotgun (WGS) entry which is preliminary data.</text>
</comment>
<evidence type="ECO:0000256" key="6">
    <source>
        <dbReference type="ARBA" id="ARBA00023160"/>
    </source>
</evidence>
<keyword evidence="4 7" id="KW-0276">Fatty acid metabolism</keyword>
<keyword evidence="3 7" id="KW-0597">Phosphoprotein</keyword>
<keyword evidence="6 7" id="KW-0275">Fatty acid biosynthesis</keyword>
<dbReference type="NCBIfam" id="NF002150">
    <property type="entry name" value="PRK00982.1-4"/>
    <property type="match status" value="1"/>
</dbReference>
<organism evidence="9 10">
    <name type="scientific">Sedimentibacter hydroxybenzoicus DSM 7310</name>
    <dbReference type="NCBI Taxonomy" id="1123245"/>
    <lineage>
        <taxon>Bacteria</taxon>
        <taxon>Bacillati</taxon>
        <taxon>Bacillota</taxon>
        <taxon>Tissierellia</taxon>
        <taxon>Sedimentibacter</taxon>
    </lineage>
</organism>
<comment type="pathway">
    <text evidence="7">Lipid metabolism; fatty acid biosynthesis.</text>
</comment>
<dbReference type="InterPro" id="IPR009081">
    <property type="entry name" value="PP-bd_ACP"/>
</dbReference>
<keyword evidence="5 7" id="KW-0443">Lipid metabolism</keyword>
<dbReference type="InterPro" id="IPR003231">
    <property type="entry name" value="ACP"/>
</dbReference>
<dbReference type="InterPro" id="IPR036736">
    <property type="entry name" value="ACP-like_sf"/>
</dbReference>
<keyword evidence="2 7" id="KW-0444">Lipid biosynthesis</keyword>
<sequence>MILEKVKEILIEELDVEEDKITLESKIKDDLGADSLDLFELISKIEDELNVTIEEDDYGKLVTVKDIVDYITEKQK</sequence>
<dbReference type="Gene3D" id="1.10.1200.10">
    <property type="entry name" value="ACP-like"/>
    <property type="match status" value="1"/>
</dbReference>
<evidence type="ECO:0000256" key="4">
    <source>
        <dbReference type="ARBA" id="ARBA00022832"/>
    </source>
</evidence>
<evidence type="ECO:0000256" key="7">
    <source>
        <dbReference type="HAMAP-Rule" id="MF_01217"/>
    </source>
</evidence>
<dbReference type="GO" id="GO:0005829">
    <property type="term" value="C:cytosol"/>
    <property type="evidence" value="ECO:0007669"/>
    <property type="project" value="TreeGrafter"/>
</dbReference>
<accession>A0A974GWL1</accession>
<dbReference type="RefSeq" id="WP_179238308.1">
    <property type="nucleotide sequence ID" value="NZ_JACBNQ010000011.1"/>
</dbReference>
<evidence type="ECO:0000256" key="2">
    <source>
        <dbReference type="ARBA" id="ARBA00022516"/>
    </source>
</evidence>
<protein>
    <recommendedName>
        <fullName evidence="7">Acyl carrier protein</fullName>
        <shortName evidence="7">ACP</shortName>
    </recommendedName>
</protein>
<evidence type="ECO:0000256" key="3">
    <source>
        <dbReference type="ARBA" id="ARBA00022553"/>
    </source>
</evidence>
<evidence type="ECO:0000256" key="5">
    <source>
        <dbReference type="ARBA" id="ARBA00023098"/>
    </source>
</evidence>
<dbReference type="EMBL" id="JACBNQ010000011">
    <property type="protein sequence ID" value="NYB74604.1"/>
    <property type="molecule type" value="Genomic_DNA"/>
</dbReference>
<comment type="function">
    <text evidence="7">Carrier of the growing fatty acid chain in fatty acid biosynthesis.</text>
</comment>
<evidence type="ECO:0000313" key="9">
    <source>
        <dbReference type="EMBL" id="NYB74604.1"/>
    </source>
</evidence>
<reference evidence="9" key="1">
    <citation type="submission" date="2020-07" db="EMBL/GenBank/DDBJ databases">
        <title>Genomic analysis of a strain of Sedimentibacter Hydroxybenzoicus DSM7310.</title>
        <authorList>
            <person name="Ma S."/>
        </authorList>
    </citation>
    <scope>NUCLEOTIDE SEQUENCE</scope>
    <source>
        <strain evidence="9">DSM 7310</strain>
    </source>
</reference>
<keyword evidence="10" id="KW-1185">Reference proteome</keyword>
<dbReference type="HAMAP" id="MF_01217">
    <property type="entry name" value="Acyl_carrier"/>
    <property type="match status" value="1"/>
</dbReference>
<dbReference type="Proteomes" id="UP000611629">
    <property type="component" value="Unassembled WGS sequence"/>
</dbReference>
<dbReference type="PANTHER" id="PTHR20863">
    <property type="entry name" value="ACYL CARRIER PROTEIN"/>
    <property type="match status" value="1"/>
</dbReference>
<evidence type="ECO:0000313" key="10">
    <source>
        <dbReference type="Proteomes" id="UP000611629"/>
    </source>
</evidence>
<proteinExistence type="inferred from homology"/>